<reference evidence="2 3" key="1">
    <citation type="submission" date="2022-01" db="EMBL/GenBank/DDBJ databases">
        <title>Flavihumibacter sp. nov., isolated from sediment of a river.</title>
        <authorList>
            <person name="Liu H."/>
        </authorList>
    </citation>
    <scope>NUCLEOTIDE SEQUENCE [LARGE SCALE GENOMIC DNA]</scope>
    <source>
        <strain evidence="2 3">RY-1</strain>
    </source>
</reference>
<name>A0ABS9BQF4_9BACT</name>
<feature type="domain" description="HTH IS21-type" evidence="1">
    <location>
        <begin position="9"/>
        <end position="74"/>
    </location>
</feature>
<sequence>MNTYAKKLMTYHTVHQLHRDGLSISRISKELVLDWRTVKKYLSMTESDYEQFLQNQSERKKDLEPYEGFVKTRLTKYPETSAAQMND</sequence>
<organism evidence="2 3">
    <name type="scientific">Flavihumibacter fluminis</name>
    <dbReference type="NCBI Taxonomy" id="2909236"/>
    <lineage>
        <taxon>Bacteria</taxon>
        <taxon>Pseudomonadati</taxon>
        <taxon>Bacteroidota</taxon>
        <taxon>Chitinophagia</taxon>
        <taxon>Chitinophagales</taxon>
        <taxon>Chitinophagaceae</taxon>
        <taxon>Flavihumibacter</taxon>
    </lineage>
</organism>
<dbReference type="EMBL" id="JAKEVY010000010">
    <property type="protein sequence ID" value="MCF1717054.1"/>
    <property type="molecule type" value="Genomic_DNA"/>
</dbReference>
<dbReference type="PROSITE" id="PS50531">
    <property type="entry name" value="HTH_IS21"/>
    <property type="match status" value="1"/>
</dbReference>
<dbReference type="Gene3D" id="1.10.10.60">
    <property type="entry name" value="Homeodomain-like"/>
    <property type="match status" value="1"/>
</dbReference>
<comment type="caution">
    <text evidence="2">The sequence shown here is derived from an EMBL/GenBank/DDBJ whole genome shotgun (WGS) entry which is preliminary data.</text>
</comment>
<dbReference type="Proteomes" id="UP001200145">
    <property type="component" value="Unassembled WGS sequence"/>
</dbReference>
<proteinExistence type="predicted"/>
<evidence type="ECO:0000313" key="3">
    <source>
        <dbReference type="Proteomes" id="UP001200145"/>
    </source>
</evidence>
<accession>A0ABS9BQF4</accession>
<dbReference type="InterPro" id="IPR017894">
    <property type="entry name" value="HTH_IS21_transposase_type"/>
</dbReference>
<evidence type="ECO:0000259" key="1">
    <source>
        <dbReference type="PROSITE" id="PS50531"/>
    </source>
</evidence>
<dbReference type="RefSeq" id="WP_234868740.1">
    <property type="nucleotide sequence ID" value="NZ_JAKEVY010000010.1"/>
</dbReference>
<protein>
    <recommendedName>
        <fullName evidence="1">HTH IS21-type domain-containing protein</fullName>
    </recommendedName>
</protein>
<gene>
    <name evidence="2" type="ORF">L0U88_20595</name>
</gene>
<evidence type="ECO:0000313" key="2">
    <source>
        <dbReference type="EMBL" id="MCF1717054.1"/>
    </source>
</evidence>
<keyword evidence="3" id="KW-1185">Reference proteome</keyword>